<dbReference type="InterPro" id="IPR020097">
    <property type="entry name" value="PsdUridine_synth_TruA_a/b_dom"/>
</dbReference>
<dbReference type="GO" id="GO:0060271">
    <property type="term" value="P:cilium assembly"/>
    <property type="evidence" value="ECO:0007669"/>
    <property type="project" value="InterPro"/>
</dbReference>
<dbReference type="Pfam" id="PF01416">
    <property type="entry name" value="PseudoU_synth_1"/>
    <property type="match status" value="1"/>
</dbReference>
<organism evidence="4 5">
    <name type="scientific">Octodon degus</name>
    <name type="common">Degu</name>
    <name type="synonym">Sciurus degus</name>
    <dbReference type="NCBI Taxonomy" id="10160"/>
    <lineage>
        <taxon>Eukaryota</taxon>
        <taxon>Metazoa</taxon>
        <taxon>Chordata</taxon>
        <taxon>Craniata</taxon>
        <taxon>Vertebrata</taxon>
        <taxon>Euteleostomi</taxon>
        <taxon>Mammalia</taxon>
        <taxon>Eutheria</taxon>
        <taxon>Euarchontoglires</taxon>
        <taxon>Glires</taxon>
        <taxon>Rodentia</taxon>
        <taxon>Hystricomorpha</taxon>
        <taxon>Octodontidae</taxon>
        <taxon>Octodon</taxon>
    </lineage>
</organism>
<dbReference type="PANTHER" id="PTHR33689">
    <property type="entry name" value="FAS-BINDING FACTOR 1"/>
    <property type="match status" value="1"/>
</dbReference>
<protein>
    <submittedName>
        <fullName evidence="5">Fas-binding factor 1-like</fullName>
    </submittedName>
</protein>
<feature type="coiled-coil region" evidence="1">
    <location>
        <begin position="240"/>
        <end position="422"/>
    </location>
</feature>
<accession>A0A6P6EC61</accession>
<name>A0A6P6EC61_OCTDE</name>
<evidence type="ECO:0000256" key="1">
    <source>
        <dbReference type="SAM" id="Coils"/>
    </source>
</evidence>
<keyword evidence="1" id="KW-0175">Coiled coil</keyword>
<evidence type="ECO:0000313" key="4">
    <source>
        <dbReference type="Proteomes" id="UP000515203"/>
    </source>
</evidence>
<dbReference type="SUPFAM" id="SSF55120">
    <property type="entry name" value="Pseudouridine synthase"/>
    <property type="match status" value="1"/>
</dbReference>
<dbReference type="InParanoid" id="A0A6P6EC61"/>
<dbReference type="GO" id="GO:0097539">
    <property type="term" value="C:ciliary transition fiber"/>
    <property type="evidence" value="ECO:0007669"/>
    <property type="project" value="InterPro"/>
</dbReference>
<dbReference type="GO" id="GO:0036064">
    <property type="term" value="C:ciliary basal body"/>
    <property type="evidence" value="ECO:0007669"/>
    <property type="project" value="TreeGrafter"/>
</dbReference>
<dbReference type="Gene3D" id="3.30.70.660">
    <property type="entry name" value="Pseudouridine synthase I, catalytic domain, C-terminal subdomain"/>
    <property type="match status" value="1"/>
</dbReference>
<dbReference type="InterPro" id="IPR020095">
    <property type="entry name" value="PsdUridine_synth_TruA_C"/>
</dbReference>
<dbReference type="InterPro" id="IPR033561">
    <property type="entry name" value="FBF1"/>
</dbReference>
<reference evidence="5" key="1">
    <citation type="submission" date="2025-08" db="UniProtKB">
        <authorList>
            <consortium name="RefSeq"/>
        </authorList>
    </citation>
    <scope>IDENTIFICATION</scope>
</reference>
<feature type="domain" description="Fas-binding factor 1 C-terminal" evidence="3">
    <location>
        <begin position="257"/>
        <end position="363"/>
    </location>
</feature>
<proteinExistence type="predicted"/>
<dbReference type="AlphaFoldDB" id="A0A6P6EC61"/>
<evidence type="ECO:0000259" key="3">
    <source>
        <dbReference type="Pfam" id="PF21007"/>
    </source>
</evidence>
<dbReference type="InterPro" id="IPR020103">
    <property type="entry name" value="PsdUridine_synth_cat_dom_sf"/>
</dbReference>
<dbReference type="OrthoDB" id="25767at2759"/>
<dbReference type="RefSeq" id="XP_023569894.1">
    <property type="nucleotide sequence ID" value="XM_023714126.1"/>
</dbReference>
<gene>
    <name evidence="5" type="primary">LOC101579667</name>
</gene>
<dbReference type="Pfam" id="PF21007">
    <property type="entry name" value="FBF1"/>
    <property type="match status" value="1"/>
</dbReference>
<keyword evidence="4" id="KW-1185">Reference proteome</keyword>
<dbReference type="InterPro" id="IPR049390">
    <property type="entry name" value="FBF1_C"/>
</dbReference>
<dbReference type="GO" id="GO:0090162">
    <property type="term" value="P:establishment of epithelial cell polarity"/>
    <property type="evidence" value="ECO:0007669"/>
    <property type="project" value="InterPro"/>
</dbReference>
<dbReference type="GO" id="GO:0009982">
    <property type="term" value="F:pseudouridine synthase activity"/>
    <property type="evidence" value="ECO:0007669"/>
    <property type="project" value="InterPro"/>
</dbReference>
<dbReference type="GeneID" id="101579667"/>
<dbReference type="Proteomes" id="UP000515203">
    <property type="component" value="Unplaced"/>
</dbReference>
<feature type="domain" description="Pseudouridine synthase I TruA alpha/beta" evidence="2">
    <location>
        <begin position="4"/>
        <end position="122"/>
    </location>
</feature>
<dbReference type="GO" id="GO:0005814">
    <property type="term" value="C:centriole"/>
    <property type="evidence" value="ECO:0007669"/>
    <property type="project" value="TreeGrafter"/>
</dbReference>
<dbReference type="GO" id="GO:0001522">
    <property type="term" value="P:pseudouridine synthesis"/>
    <property type="evidence" value="ECO:0007669"/>
    <property type="project" value="InterPro"/>
</dbReference>
<evidence type="ECO:0000259" key="2">
    <source>
        <dbReference type="Pfam" id="PF01416"/>
    </source>
</evidence>
<evidence type="ECO:0000313" key="5">
    <source>
        <dbReference type="RefSeq" id="XP_023569894.1"/>
    </source>
</evidence>
<sequence>MNDAAQRYVGTHDFRNLCKTDVANGVFNFQRTILSAQVLLVGQSLGEGRWQEPFQLCQFEVTGQAFLYHQVCCMMAVLILIGQGMEKPEVTDELLNIEKNPQKPQYSMAVEFPLVLYDCKFENVKWIHDQEVQEFSVTHLQQLWVSHAVKSHMLGLLEAALGHSVSNTWPQVVGWDLEGAGNHVHDRLKVWVLLTAQLNGSCPLPLSLVQNLPPGTGYQKAILAAQAQLQSDTGPLQAELLQCPAQLAELEAQVRKLELEQAQHRVLLESWQQRHQADLELIESAHSRSRIKVLETSYQQWEERLQRENEELSAQYLSHLHETALACTELIAQHQHPLAAAEREKDQERIQLLELQQSQMEQLSSSLKELASHVEALHLTTTQELELGIRQRDEQLQVLQELLDLQKRAMEEHNQLQEATRKRGRHT</sequence>
<dbReference type="GO" id="GO:0003723">
    <property type="term" value="F:RNA binding"/>
    <property type="evidence" value="ECO:0007669"/>
    <property type="project" value="InterPro"/>
</dbReference>
<dbReference type="PANTHER" id="PTHR33689:SF1">
    <property type="entry name" value="FAS-BINDING FACTOR 1"/>
    <property type="match status" value="1"/>
</dbReference>